<keyword evidence="7" id="KW-0342">GTP-binding</keyword>
<dbReference type="GO" id="GO:0042594">
    <property type="term" value="P:response to starvation"/>
    <property type="evidence" value="ECO:0007669"/>
    <property type="project" value="TreeGrafter"/>
</dbReference>
<dbReference type="InterPro" id="IPR008210">
    <property type="entry name" value="PEP_carboxykinase_N"/>
</dbReference>
<proteinExistence type="inferred from homology"/>
<comment type="caution">
    <text evidence="12">The sequence shown here is derived from an EMBL/GenBank/DDBJ whole genome shotgun (WGS) entry which is preliminary data.</text>
</comment>
<keyword evidence="6" id="KW-0210">Decarboxylase</keyword>
<dbReference type="GO" id="GO:0019543">
    <property type="term" value="P:propionate catabolic process"/>
    <property type="evidence" value="ECO:0007669"/>
    <property type="project" value="TreeGrafter"/>
</dbReference>
<name>X0X352_9ZZZZ</name>
<keyword evidence="8" id="KW-0464">Manganese</keyword>
<dbReference type="PANTHER" id="PTHR11561">
    <property type="entry name" value="PHOSPHOENOLPYRUVATE CARBOXYKINASE"/>
    <property type="match status" value="1"/>
</dbReference>
<dbReference type="GO" id="GO:0071333">
    <property type="term" value="P:cellular response to glucose stimulus"/>
    <property type="evidence" value="ECO:0007669"/>
    <property type="project" value="TreeGrafter"/>
</dbReference>
<dbReference type="Gene3D" id="3.40.449.10">
    <property type="entry name" value="Phosphoenolpyruvate Carboxykinase, domain 1"/>
    <property type="match status" value="1"/>
</dbReference>
<dbReference type="SUPFAM" id="SSF53795">
    <property type="entry name" value="PEP carboxykinase-like"/>
    <property type="match status" value="1"/>
</dbReference>
<evidence type="ECO:0000256" key="8">
    <source>
        <dbReference type="ARBA" id="ARBA00023211"/>
    </source>
</evidence>
<evidence type="ECO:0000256" key="6">
    <source>
        <dbReference type="ARBA" id="ARBA00022793"/>
    </source>
</evidence>
<gene>
    <name evidence="12" type="ORF">S01H1_72741</name>
</gene>
<dbReference type="GO" id="GO:0005525">
    <property type="term" value="F:GTP binding"/>
    <property type="evidence" value="ECO:0007669"/>
    <property type="project" value="UniProtKB-KW"/>
</dbReference>
<reference evidence="12" key="1">
    <citation type="journal article" date="2014" name="Front. Microbiol.">
        <title>High frequency of phylogenetically diverse reductive dehalogenase-homologous genes in deep subseafloor sedimentary metagenomes.</title>
        <authorList>
            <person name="Kawai M."/>
            <person name="Futagami T."/>
            <person name="Toyoda A."/>
            <person name="Takaki Y."/>
            <person name="Nishi S."/>
            <person name="Hori S."/>
            <person name="Arai W."/>
            <person name="Tsubouchi T."/>
            <person name="Morono Y."/>
            <person name="Uchiyama I."/>
            <person name="Ito T."/>
            <person name="Fujiyama A."/>
            <person name="Inagaki F."/>
            <person name="Takami H."/>
        </authorList>
    </citation>
    <scope>NUCLEOTIDE SEQUENCE</scope>
    <source>
        <strain evidence="12">Expedition CK06-06</strain>
    </source>
</reference>
<dbReference type="PROSITE" id="PS00505">
    <property type="entry name" value="PEPCK_GTP"/>
    <property type="match status" value="1"/>
</dbReference>
<sequence>AIGEEKKLKMEGHTIHFDGYYDQGRDKANTKYLLSKGVDWGIKINSIEKEKGLKEIYSYLNGSMAGKEMLVRFFSLGPTNSIFSLKALQITDSAYVAHSEDLLYRQGYEEFKKLNGSSDFFFFLHSAGRLENRVSVDIDKRRIYIDLEESRVYSVNNQYAGNSLGLKKLAFRLAINKAQNEGWLAEHMFIMGVHGPNGRITYFTGAYPSACGKTSTAMIPGQTVVGDDIAYLKKIDGVIRAV</sequence>
<dbReference type="Gene3D" id="3.90.228.20">
    <property type="match status" value="1"/>
</dbReference>
<evidence type="ECO:0000259" key="11">
    <source>
        <dbReference type="Pfam" id="PF17297"/>
    </source>
</evidence>
<dbReference type="GO" id="GO:0004613">
    <property type="term" value="F:phosphoenolpyruvate carboxykinase (GTP) activity"/>
    <property type="evidence" value="ECO:0007669"/>
    <property type="project" value="UniProtKB-EC"/>
</dbReference>
<dbReference type="SUPFAM" id="SSF68923">
    <property type="entry name" value="PEP carboxykinase N-terminal domain"/>
    <property type="match status" value="1"/>
</dbReference>
<dbReference type="InterPro" id="IPR035078">
    <property type="entry name" value="PEP_carboxykinase_GTP_N"/>
</dbReference>
<keyword evidence="4" id="KW-0479">Metal-binding</keyword>
<dbReference type="Pfam" id="PF17297">
    <property type="entry name" value="PEPCK_N"/>
    <property type="match status" value="1"/>
</dbReference>
<evidence type="ECO:0000256" key="1">
    <source>
        <dbReference type="ARBA" id="ARBA00001936"/>
    </source>
</evidence>
<dbReference type="GO" id="GO:0006094">
    <property type="term" value="P:gluconeogenesis"/>
    <property type="evidence" value="ECO:0007669"/>
    <property type="project" value="InterPro"/>
</dbReference>
<keyword evidence="5" id="KW-0547">Nucleotide-binding</keyword>
<keyword evidence="9" id="KW-0456">Lyase</keyword>
<feature type="non-terminal residue" evidence="12">
    <location>
        <position position="1"/>
    </location>
</feature>
<feature type="domain" description="Phosphoenolpyruvate carboxykinase GTP-utilising N-terminal" evidence="11">
    <location>
        <begin position="3"/>
        <end position="179"/>
    </location>
</feature>
<dbReference type="InterPro" id="IPR035077">
    <property type="entry name" value="PEP_carboxykinase_GTP_C"/>
</dbReference>
<feature type="non-terminal residue" evidence="12">
    <location>
        <position position="242"/>
    </location>
</feature>
<evidence type="ECO:0000313" key="12">
    <source>
        <dbReference type="EMBL" id="GAG37649.1"/>
    </source>
</evidence>
<accession>X0X352</accession>
<dbReference type="InterPro" id="IPR008209">
    <property type="entry name" value="PEP_carboxykinase_GTP"/>
</dbReference>
<dbReference type="InterPro" id="IPR018091">
    <property type="entry name" value="PEP_carboxykin_GTP_CS"/>
</dbReference>
<dbReference type="GO" id="GO:0006107">
    <property type="term" value="P:oxaloacetate metabolic process"/>
    <property type="evidence" value="ECO:0007669"/>
    <property type="project" value="TreeGrafter"/>
</dbReference>
<dbReference type="GO" id="GO:0030145">
    <property type="term" value="F:manganese ion binding"/>
    <property type="evidence" value="ECO:0007669"/>
    <property type="project" value="TreeGrafter"/>
</dbReference>
<dbReference type="PANTHER" id="PTHR11561:SF0">
    <property type="entry name" value="PHOSPHOENOLPYRUVATE CARBOXYKINASE [GTP]-RELATED"/>
    <property type="match status" value="1"/>
</dbReference>
<evidence type="ECO:0000256" key="4">
    <source>
        <dbReference type="ARBA" id="ARBA00022723"/>
    </source>
</evidence>
<evidence type="ECO:0000256" key="5">
    <source>
        <dbReference type="ARBA" id="ARBA00022741"/>
    </source>
</evidence>
<dbReference type="EC" id="4.1.1.32" evidence="3"/>
<comment type="similarity">
    <text evidence="2">Belongs to the phosphoenolpyruvate carboxykinase [GTP] family.</text>
</comment>
<organism evidence="12">
    <name type="scientific">marine sediment metagenome</name>
    <dbReference type="NCBI Taxonomy" id="412755"/>
    <lineage>
        <taxon>unclassified sequences</taxon>
        <taxon>metagenomes</taxon>
        <taxon>ecological metagenomes</taxon>
    </lineage>
</organism>
<dbReference type="InterPro" id="IPR013035">
    <property type="entry name" value="PEP_carboxykinase_C"/>
</dbReference>
<evidence type="ECO:0000256" key="9">
    <source>
        <dbReference type="ARBA" id="ARBA00023239"/>
    </source>
</evidence>
<evidence type="ECO:0000256" key="3">
    <source>
        <dbReference type="ARBA" id="ARBA00012306"/>
    </source>
</evidence>
<feature type="domain" description="Phosphoenolpyruvate carboxykinase C-terminal P-loop" evidence="10">
    <location>
        <begin position="183"/>
        <end position="242"/>
    </location>
</feature>
<dbReference type="EMBL" id="BARS01048545">
    <property type="protein sequence ID" value="GAG37649.1"/>
    <property type="molecule type" value="Genomic_DNA"/>
</dbReference>
<evidence type="ECO:0000259" key="10">
    <source>
        <dbReference type="Pfam" id="PF00821"/>
    </source>
</evidence>
<evidence type="ECO:0000256" key="7">
    <source>
        <dbReference type="ARBA" id="ARBA00023134"/>
    </source>
</evidence>
<dbReference type="GO" id="GO:0005829">
    <property type="term" value="C:cytosol"/>
    <property type="evidence" value="ECO:0007669"/>
    <property type="project" value="TreeGrafter"/>
</dbReference>
<dbReference type="GO" id="GO:0033993">
    <property type="term" value="P:response to lipid"/>
    <property type="evidence" value="ECO:0007669"/>
    <property type="project" value="TreeGrafter"/>
</dbReference>
<comment type="cofactor">
    <cofactor evidence="1">
        <name>Mn(2+)</name>
        <dbReference type="ChEBI" id="CHEBI:29035"/>
    </cofactor>
</comment>
<dbReference type="Pfam" id="PF00821">
    <property type="entry name" value="PEPCK_GTP"/>
    <property type="match status" value="1"/>
</dbReference>
<dbReference type="GO" id="GO:0046327">
    <property type="term" value="P:glycerol biosynthetic process from pyruvate"/>
    <property type="evidence" value="ECO:0007669"/>
    <property type="project" value="TreeGrafter"/>
</dbReference>
<evidence type="ECO:0000256" key="2">
    <source>
        <dbReference type="ARBA" id="ARBA00005796"/>
    </source>
</evidence>
<protein>
    <recommendedName>
        <fullName evidence="3">phosphoenolpyruvate carboxykinase (GTP)</fullName>
        <ecNumber evidence="3">4.1.1.32</ecNumber>
    </recommendedName>
</protein>
<dbReference type="AlphaFoldDB" id="X0X352"/>